<evidence type="ECO:0000313" key="3">
    <source>
        <dbReference type="Proteomes" id="UP000887574"/>
    </source>
</evidence>
<comment type="similarity">
    <text evidence="1">Belongs to the 14-3-3 family.</text>
</comment>
<organism evidence="3 4">
    <name type="scientific">Ditylenchus dipsaci</name>
    <dbReference type="NCBI Taxonomy" id="166011"/>
    <lineage>
        <taxon>Eukaryota</taxon>
        <taxon>Metazoa</taxon>
        <taxon>Ecdysozoa</taxon>
        <taxon>Nematoda</taxon>
        <taxon>Chromadorea</taxon>
        <taxon>Rhabditida</taxon>
        <taxon>Tylenchina</taxon>
        <taxon>Tylenchomorpha</taxon>
        <taxon>Sphaerularioidea</taxon>
        <taxon>Anguinidae</taxon>
        <taxon>Anguininae</taxon>
        <taxon>Ditylenchus</taxon>
    </lineage>
</organism>
<dbReference type="InterPro" id="IPR023410">
    <property type="entry name" value="14-3-3_domain"/>
</dbReference>
<dbReference type="InterPro" id="IPR036815">
    <property type="entry name" value="14-3-3_dom_sf"/>
</dbReference>
<dbReference type="WBParaSite" id="jg24252">
    <property type="protein sequence ID" value="jg24252"/>
    <property type="gene ID" value="jg24252"/>
</dbReference>
<keyword evidence="3" id="KW-1185">Reference proteome</keyword>
<evidence type="ECO:0000313" key="4">
    <source>
        <dbReference type="WBParaSite" id="jg24252"/>
    </source>
</evidence>
<dbReference type="SMART" id="SM00101">
    <property type="entry name" value="14_3_3"/>
    <property type="match status" value="1"/>
</dbReference>
<sequence length="198" mass="23707">MPSTEDHHWHLDSLWKRWEEKRLQKNALDEENFFEFAKVCEQAERYEDMAHAMKKVVKLCTSQRKDLSKEKRNLLVTAYKHLIDRHMSSWQKLSAAEKEFSSRGELQKAEITKERRKVEHEIHNICEAIIRLLNNFLIPLAADRDTLEYYRNIKQEYYSYLFQTGAPEEIEAILEPHSPRNRLDSEGRFRLVPLESMT</sequence>
<dbReference type="Gene3D" id="1.20.190.20">
    <property type="entry name" value="14-3-3 domain"/>
    <property type="match status" value="1"/>
</dbReference>
<protein>
    <submittedName>
        <fullName evidence="4">14-3-3 domain-containing protein</fullName>
    </submittedName>
</protein>
<reference evidence="4" key="1">
    <citation type="submission" date="2022-11" db="UniProtKB">
        <authorList>
            <consortium name="WormBaseParasite"/>
        </authorList>
    </citation>
    <scope>IDENTIFICATION</scope>
</reference>
<dbReference type="SUPFAM" id="SSF48445">
    <property type="entry name" value="14-3-3 protein"/>
    <property type="match status" value="1"/>
</dbReference>
<feature type="domain" description="14-3-3" evidence="2">
    <location>
        <begin position="30"/>
        <end position="191"/>
    </location>
</feature>
<dbReference type="PRINTS" id="PR00305">
    <property type="entry name" value="1433ZETA"/>
</dbReference>
<dbReference type="Proteomes" id="UP000887574">
    <property type="component" value="Unplaced"/>
</dbReference>
<dbReference type="Pfam" id="PF00244">
    <property type="entry name" value="14-3-3"/>
    <property type="match status" value="1"/>
</dbReference>
<proteinExistence type="inferred from homology"/>
<name>A0A915DZ80_9BILA</name>
<evidence type="ECO:0000256" key="1">
    <source>
        <dbReference type="ARBA" id="ARBA00006141"/>
    </source>
</evidence>
<evidence type="ECO:0000259" key="2">
    <source>
        <dbReference type="SMART" id="SM00101"/>
    </source>
</evidence>
<accession>A0A915DZ80</accession>
<dbReference type="AlphaFoldDB" id="A0A915DZ80"/>
<dbReference type="InterPro" id="IPR000308">
    <property type="entry name" value="14-3-3"/>
</dbReference>
<dbReference type="PANTHER" id="PTHR18860">
    <property type="entry name" value="14-3-3 PROTEIN"/>
    <property type="match status" value="1"/>
</dbReference>